<evidence type="ECO:0000256" key="3">
    <source>
        <dbReference type="ARBA" id="ARBA00022737"/>
    </source>
</evidence>
<dbReference type="InParanoid" id="B0D6U7"/>
<dbReference type="Gene3D" id="1.10.510.10">
    <property type="entry name" value="Transferase(Phosphotransferase) domain 1"/>
    <property type="match status" value="1"/>
</dbReference>
<dbReference type="InterPro" id="IPR011009">
    <property type="entry name" value="Kinase-like_dom_sf"/>
</dbReference>
<dbReference type="OrthoDB" id="3026831at2759"/>
<dbReference type="GO" id="GO:0010468">
    <property type="term" value="P:regulation of gene expression"/>
    <property type="evidence" value="ECO:0007669"/>
    <property type="project" value="TreeGrafter"/>
</dbReference>
<dbReference type="InterPro" id="IPR036236">
    <property type="entry name" value="Znf_C2H2_sf"/>
</dbReference>
<name>B0D6U7_LACBS</name>
<dbReference type="PROSITE" id="PS50157">
    <property type="entry name" value="ZINC_FINGER_C2H2_2"/>
    <property type="match status" value="2"/>
</dbReference>
<dbReference type="GeneID" id="6075701"/>
<evidence type="ECO:0000256" key="7">
    <source>
        <dbReference type="PROSITE-ProRule" id="PRU00042"/>
    </source>
</evidence>
<keyword evidence="3" id="KW-0677">Repeat</keyword>
<dbReference type="GO" id="GO:0008270">
    <property type="term" value="F:zinc ion binding"/>
    <property type="evidence" value="ECO:0007669"/>
    <property type="project" value="UniProtKB-KW"/>
</dbReference>
<evidence type="ECO:0000313" key="9">
    <source>
        <dbReference type="EMBL" id="EDR09537.1"/>
    </source>
</evidence>
<evidence type="ECO:0000256" key="2">
    <source>
        <dbReference type="ARBA" id="ARBA00022723"/>
    </source>
</evidence>
<dbReference type="PANTHER" id="PTHR16515:SF66">
    <property type="entry name" value="C2H2-TYPE DOMAIN-CONTAINING PROTEIN"/>
    <property type="match status" value="1"/>
</dbReference>
<evidence type="ECO:0000256" key="1">
    <source>
        <dbReference type="ARBA" id="ARBA00004123"/>
    </source>
</evidence>
<proteinExistence type="predicted"/>
<sequence length="485" mass="54653">MPFFAHASGFTVKDSHMSEIGGDYFNIHFAMPAESTERIAKQLLGKGKERDLDNGDAEADGPRKRFREVCEETSDGLMIIPSKDIDLHRQLTSGSNYRIHSAFYGGRVVAVKVFDGPRAKQSWELNLTSAQNFFHSNVPKIVGVSGKNISGSPFIVFCGISGRKMNSLLAKALRNDLNKSVQLSMKTVKGLAAGLSYIESQNPLSIGVVSNLKWEDFDIFAGGSDEPVLSIHIPDTTAHGAHPDPSYRPEDRRDGIEILSELCQKLFSEVNSILYDDCPERELDTDDLFENYSRRHSNVAGDVSGSTEAHASHKTSRREVRWKLDKNANNRSLESIVRRFEDYLDCVWASSADSPLRRITASPHRWVSHRCPEYLREEITLTADASRSVVVAYQHPNQSEICTICGQLVQYPSNPAGIQARRRTKEARFNCVMCYQTFTTNHNLKDHVKIHLGIKDHPCMRCRRDFSTQGILRRHLKTCRAPEHF</sequence>
<keyword evidence="2" id="KW-0479">Metal-binding</keyword>
<accession>B0D6U7</accession>
<dbReference type="Gene3D" id="3.30.160.60">
    <property type="entry name" value="Classic Zinc Finger"/>
    <property type="match status" value="1"/>
</dbReference>
<evidence type="ECO:0000256" key="6">
    <source>
        <dbReference type="ARBA" id="ARBA00023242"/>
    </source>
</evidence>
<dbReference type="Proteomes" id="UP000001194">
    <property type="component" value="Unassembled WGS sequence"/>
</dbReference>
<protein>
    <submittedName>
        <fullName evidence="9">Predicted protein</fullName>
    </submittedName>
</protein>
<feature type="domain" description="C2H2-type" evidence="8">
    <location>
        <begin position="429"/>
        <end position="456"/>
    </location>
</feature>
<evidence type="ECO:0000256" key="4">
    <source>
        <dbReference type="ARBA" id="ARBA00022771"/>
    </source>
</evidence>
<dbReference type="GO" id="GO:0005634">
    <property type="term" value="C:nucleus"/>
    <property type="evidence" value="ECO:0007669"/>
    <property type="project" value="UniProtKB-SubCell"/>
</dbReference>
<dbReference type="PROSITE" id="PS00028">
    <property type="entry name" value="ZINC_FINGER_C2H2_1"/>
    <property type="match status" value="1"/>
</dbReference>
<dbReference type="KEGG" id="lbc:LACBIDRAFT_318699"/>
<evidence type="ECO:0000256" key="5">
    <source>
        <dbReference type="ARBA" id="ARBA00022833"/>
    </source>
</evidence>
<dbReference type="AlphaFoldDB" id="B0D6U7"/>
<dbReference type="SMART" id="SM00355">
    <property type="entry name" value="ZnF_C2H2"/>
    <property type="match status" value="2"/>
</dbReference>
<dbReference type="SUPFAM" id="SSF56112">
    <property type="entry name" value="Protein kinase-like (PK-like)"/>
    <property type="match status" value="1"/>
</dbReference>
<organism evidence="10">
    <name type="scientific">Laccaria bicolor (strain S238N-H82 / ATCC MYA-4686)</name>
    <name type="common">Bicoloured deceiver</name>
    <name type="synonym">Laccaria laccata var. bicolor</name>
    <dbReference type="NCBI Taxonomy" id="486041"/>
    <lineage>
        <taxon>Eukaryota</taxon>
        <taxon>Fungi</taxon>
        <taxon>Dikarya</taxon>
        <taxon>Basidiomycota</taxon>
        <taxon>Agaricomycotina</taxon>
        <taxon>Agaricomycetes</taxon>
        <taxon>Agaricomycetidae</taxon>
        <taxon>Agaricales</taxon>
        <taxon>Agaricineae</taxon>
        <taxon>Hydnangiaceae</taxon>
        <taxon>Laccaria</taxon>
    </lineage>
</organism>
<dbReference type="InterPro" id="IPR050331">
    <property type="entry name" value="Zinc_finger"/>
</dbReference>
<keyword evidence="10" id="KW-1185">Reference proteome</keyword>
<comment type="subcellular location">
    <subcellularLocation>
        <location evidence="1">Nucleus</location>
    </subcellularLocation>
</comment>
<keyword evidence="6" id="KW-0539">Nucleus</keyword>
<dbReference type="PANTHER" id="PTHR16515">
    <property type="entry name" value="PR DOMAIN ZINC FINGER PROTEIN"/>
    <property type="match status" value="1"/>
</dbReference>
<reference evidence="9 10" key="1">
    <citation type="journal article" date="2008" name="Nature">
        <title>The genome of Laccaria bicolor provides insights into mycorrhizal symbiosis.</title>
        <authorList>
            <person name="Martin F."/>
            <person name="Aerts A."/>
            <person name="Ahren D."/>
            <person name="Brun A."/>
            <person name="Danchin E.G.J."/>
            <person name="Duchaussoy F."/>
            <person name="Gibon J."/>
            <person name="Kohler A."/>
            <person name="Lindquist E."/>
            <person name="Pereda V."/>
            <person name="Salamov A."/>
            <person name="Shapiro H.J."/>
            <person name="Wuyts J."/>
            <person name="Blaudez D."/>
            <person name="Buee M."/>
            <person name="Brokstein P."/>
            <person name="Canbaeck B."/>
            <person name="Cohen D."/>
            <person name="Courty P.E."/>
            <person name="Coutinho P.M."/>
            <person name="Delaruelle C."/>
            <person name="Detter J.C."/>
            <person name="Deveau A."/>
            <person name="DiFazio S."/>
            <person name="Duplessis S."/>
            <person name="Fraissinet-Tachet L."/>
            <person name="Lucic E."/>
            <person name="Frey-Klett P."/>
            <person name="Fourrey C."/>
            <person name="Feussner I."/>
            <person name="Gay G."/>
            <person name="Grimwood J."/>
            <person name="Hoegger P.J."/>
            <person name="Jain P."/>
            <person name="Kilaru S."/>
            <person name="Labbe J."/>
            <person name="Lin Y.C."/>
            <person name="Legue V."/>
            <person name="Le Tacon F."/>
            <person name="Marmeisse R."/>
            <person name="Melayah D."/>
            <person name="Montanini B."/>
            <person name="Muratet M."/>
            <person name="Nehls U."/>
            <person name="Niculita-Hirzel H."/>
            <person name="Oudot-Le Secq M.P."/>
            <person name="Peter M."/>
            <person name="Quesneville H."/>
            <person name="Rajashekar B."/>
            <person name="Reich M."/>
            <person name="Rouhier N."/>
            <person name="Schmutz J."/>
            <person name="Yin T."/>
            <person name="Chalot M."/>
            <person name="Henrissat B."/>
            <person name="Kuees U."/>
            <person name="Lucas S."/>
            <person name="Van de Peer Y."/>
            <person name="Podila G.K."/>
            <person name="Polle A."/>
            <person name="Pukkila P.J."/>
            <person name="Richardson P.M."/>
            <person name="Rouze P."/>
            <person name="Sanders I.R."/>
            <person name="Stajich J.E."/>
            <person name="Tunlid A."/>
            <person name="Tuskan G."/>
            <person name="Grigoriev I.V."/>
        </authorList>
    </citation>
    <scope>NUCLEOTIDE SEQUENCE [LARGE SCALE GENOMIC DNA]</scope>
    <source>
        <strain evidence="10">S238N-H82 / ATCC MYA-4686</strain>
    </source>
</reference>
<dbReference type="SUPFAM" id="SSF57667">
    <property type="entry name" value="beta-beta-alpha zinc fingers"/>
    <property type="match status" value="1"/>
</dbReference>
<dbReference type="InterPro" id="IPR013087">
    <property type="entry name" value="Znf_C2H2_type"/>
</dbReference>
<evidence type="ECO:0000313" key="10">
    <source>
        <dbReference type="Proteomes" id="UP000001194"/>
    </source>
</evidence>
<gene>
    <name evidence="9" type="ORF">LACBIDRAFT_318699</name>
</gene>
<dbReference type="RefSeq" id="XP_001879886.1">
    <property type="nucleotide sequence ID" value="XM_001879851.1"/>
</dbReference>
<dbReference type="HOGENOM" id="CLU_031473_0_0_1"/>
<dbReference type="EMBL" id="DS547099">
    <property type="protein sequence ID" value="EDR09537.1"/>
    <property type="molecule type" value="Genomic_DNA"/>
</dbReference>
<evidence type="ECO:0000259" key="8">
    <source>
        <dbReference type="PROSITE" id="PS50157"/>
    </source>
</evidence>
<feature type="domain" description="C2H2-type" evidence="8">
    <location>
        <begin position="457"/>
        <end position="485"/>
    </location>
</feature>
<keyword evidence="4 7" id="KW-0863">Zinc-finger</keyword>
<keyword evidence="5" id="KW-0862">Zinc</keyword>